<accession>A0A6M3T936</accession>
<proteinExistence type="predicted"/>
<reference evidence="1 2" key="1">
    <citation type="journal article" date="2020" name="Microb. Biotechnol.">
        <title>Phage biocontrol to combat Pseudomonas syringae pathogens causing disease in cherry.</title>
        <authorList>
            <person name="Rabiey M."/>
            <person name="Roy S.R."/>
            <person name="Holtappels D."/>
            <person name="Franceschetti L."/>
            <person name="Quilty B.J."/>
            <person name="Creeth R."/>
            <person name="Sundin G.W."/>
            <person name="Wagemans J."/>
            <person name="Lavigne R."/>
            <person name="Jackson R.W."/>
        </authorList>
    </citation>
    <scope>NUCLEOTIDE SEQUENCE [LARGE SCALE GENOMIC DNA]</scope>
</reference>
<dbReference type="EMBL" id="MT104467">
    <property type="protein sequence ID" value="QJD54700.1"/>
    <property type="molecule type" value="Genomic_DNA"/>
</dbReference>
<evidence type="ECO:0000313" key="2">
    <source>
        <dbReference type="Proteomes" id="UP000503591"/>
    </source>
</evidence>
<dbReference type="Proteomes" id="UP000503591">
    <property type="component" value="Genome"/>
</dbReference>
<protein>
    <submittedName>
        <fullName evidence="1">Uncharacterized protein</fullName>
    </submittedName>
</protein>
<organism evidence="1 2">
    <name type="scientific">Pseudomonas phage MR4</name>
    <dbReference type="NCBI Taxonomy" id="2711171"/>
    <lineage>
        <taxon>Viruses</taxon>
        <taxon>Duplodnaviria</taxon>
        <taxon>Heunggongvirae</taxon>
        <taxon>Uroviricota</taxon>
        <taxon>Caudoviricetes</taxon>
        <taxon>Autographivirales</taxon>
        <taxon>Gajwadongvirus</taxon>
        <taxon>Gajwadongvirus MR4</taxon>
    </lineage>
</organism>
<keyword evidence="2" id="KW-1185">Reference proteome</keyword>
<sequence length="75" mass="8398">MFADSRSYPSRTARGMYQQEQQIAKAEEAGLIVTAADLAPLHCYECGATITDMRTASTFDDLNWAHDDCLRKPNE</sequence>
<evidence type="ECO:0000313" key="1">
    <source>
        <dbReference type="EMBL" id="QJD54700.1"/>
    </source>
</evidence>
<gene>
    <name evidence="1" type="ORF">PssvBMR4_gp02</name>
</gene>
<name>A0A6M3T936_9CAUD</name>